<reference evidence="3 4" key="1">
    <citation type="journal article" date="2009" name="Stand. Genomic Sci.">
        <title>Complete genome sequence of Thermanaerovibrio acidaminovorans type strain (Su883).</title>
        <authorList>
            <person name="Chovatia M."/>
            <person name="Sikorski J."/>
            <person name="Schroder M."/>
            <person name="Lapidus A."/>
            <person name="Nolan M."/>
            <person name="Tice H."/>
            <person name="Glavina Del Rio T."/>
            <person name="Copeland A."/>
            <person name="Cheng J.F."/>
            <person name="Lucas S."/>
            <person name="Chen F."/>
            <person name="Bruce D."/>
            <person name="Goodwin L."/>
            <person name="Pitluck S."/>
            <person name="Ivanova N."/>
            <person name="Mavromatis K."/>
            <person name="Ovchinnikova G."/>
            <person name="Pati A."/>
            <person name="Chen A."/>
            <person name="Palaniappan K."/>
            <person name="Land M."/>
            <person name="Hauser L."/>
            <person name="Chang Y.J."/>
            <person name="Jeffries C.D."/>
            <person name="Chain P."/>
            <person name="Saunders E."/>
            <person name="Detter J.C."/>
            <person name="Brettin T."/>
            <person name="Rohde M."/>
            <person name="Goker M."/>
            <person name="Spring S."/>
            <person name="Bristow J."/>
            <person name="Markowitz V."/>
            <person name="Hugenholtz P."/>
            <person name="Kyrpides N.C."/>
            <person name="Klenk H.P."/>
            <person name="Eisen J.A."/>
        </authorList>
    </citation>
    <scope>NUCLEOTIDE SEQUENCE [LARGE SCALE GENOMIC DNA]</scope>
    <source>
        <strain evidence="4">ATCC 49978 / DSM 6589 / Su883</strain>
    </source>
</reference>
<dbReference type="KEGG" id="tai:Taci_0077"/>
<dbReference type="PANTHER" id="PTHR32432:SF3">
    <property type="entry name" value="ETHANOLAMINE UTILIZATION PROTEIN EUTJ"/>
    <property type="match status" value="1"/>
</dbReference>
<evidence type="ECO:0000256" key="2">
    <source>
        <dbReference type="ARBA" id="ARBA00022840"/>
    </source>
</evidence>
<dbReference type="EMBL" id="CP001818">
    <property type="protein sequence ID" value="ACZ18317.1"/>
    <property type="molecule type" value="Genomic_DNA"/>
</dbReference>
<dbReference type="InterPro" id="IPR043129">
    <property type="entry name" value="ATPase_NBD"/>
</dbReference>
<dbReference type="InterPro" id="IPR050696">
    <property type="entry name" value="FtsA/MreB"/>
</dbReference>
<dbReference type="AlphaFoldDB" id="D1B7R4"/>
<dbReference type="InterPro" id="IPR013366">
    <property type="entry name" value="EutJ"/>
</dbReference>
<dbReference type="CDD" id="cd24047">
    <property type="entry name" value="ASKHA_NBD_EutJ"/>
    <property type="match status" value="1"/>
</dbReference>
<sequence length="282" mass="29573">MTGPLGVMSPEALLEEAFRTGDETRRDWEGPLRVGVDLGTASVVLTVVDRWGRPVAFEMEEASVVRDGLVVDFAGASAIVRRLKGRLEGRIGEELVASAIALPPGTSERDGAAHRYVVEGSGLEVLAVMDEPTAANHVLGVSDGAVVDIGGGTTGIAAFRDGRVVRVHDEPTGGVHVSLVIAGNRGIPLEEAEALKRDPAMQGELLGVVKPVFQKMGAIVRRSIQGLPMERLYLVGGTCAFGGIDRVLGAEVGIQASIPPHPFLVTPLGIALGCPVRLDWKG</sequence>
<dbReference type="EnsemblBacteria" id="ACZ18317">
    <property type="protein sequence ID" value="ACZ18317"/>
    <property type="gene ID" value="Taci_0077"/>
</dbReference>
<dbReference type="HOGENOM" id="CLU_088869_0_0_0"/>
<protein>
    <submittedName>
        <fullName evidence="3">Ethanolamine utilization protein EutJ family protein</fullName>
    </submittedName>
</protein>
<dbReference type="Pfam" id="PF00012">
    <property type="entry name" value="HSP70"/>
    <property type="match status" value="1"/>
</dbReference>
<evidence type="ECO:0000313" key="3">
    <source>
        <dbReference type="EMBL" id="ACZ18317.1"/>
    </source>
</evidence>
<dbReference type="PANTHER" id="PTHR32432">
    <property type="entry name" value="CELL DIVISION PROTEIN FTSA-RELATED"/>
    <property type="match status" value="1"/>
</dbReference>
<dbReference type="GO" id="GO:0005524">
    <property type="term" value="F:ATP binding"/>
    <property type="evidence" value="ECO:0007669"/>
    <property type="project" value="UniProtKB-KW"/>
</dbReference>
<dbReference type="InterPro" id="IPR013126">
    <property type="entry name" value="Hsp_70_fam"/>
</dbReference>
<dbReference type="OrthoDB" id="306538at2"/>
<proteinExistence type="predicted"/>
<dbReference type="NCBIfam" id="TIGR02529">
    <property type="entry name" value="EutJ"/>
    <property type="match status" value="1"/>
</dbReference>
<dbReference type="GO" id="GO:0140662">
    <property type="term" value="F:ATP-dependent protein folding chaperone"/>
    <property type="evidence" value="ECO:0007669"/>
    <property type="project" value="InterPro"/>
</dbReference>
<dbReference type="eggNOG" id="COG4820">
    <property type="taxonomic scope" value="Bacteria"/>
</dbReference>
<dbReference type="SUPFAM" id="SSF53067">
    <property type="entry name" value="Actin-like ATPase domain"/>
    <property type="match status" value="2"/>
</dbReference>
<dbReference type="Gene3D" id="3.30.420.40">
    <property type="match status" value="2"/>
</dbReference>
<dbReference type="RefSeq" id="WP_012868833.1">
    <property type="nucleotide sequence ID" value="NC_013522.1"/>
</dbReference>
<keyword evidence="1" id="KW-0547">Nucleotide-binding</keyword>
<dbReference type="NCBIfam" id="NF011660">
    <property type="entry name" value="PRK15080.1"/>
    <property type="match status" value="1"/>
</dbReference>
<keyword evidence="2" id="KW-0067">ATP-binding</keyword>
<dbReference type="Proteomes" id="UP000002030">
    <property type="component" value="Chromosome"/>
</dbReference>
<accession>D1B7R4</accession>
<organism evidence="3 4">
    <name type="scientific">Thermanaerovibrio acidaminovorans (strain ATCC 49978 / DSM 6589 / Su883)</name>
    <name type="common">Selenomonas acidaminovorans</name>
    <dbReference type="NCBI Taxonomy" id="525903"/>
    <lineage>
        <taxon>Bacteria</taxon>
        <taxon>Thermotogati</taxon>
        <taxon>Synergistota</taxon>
        <taxon>Synergistia</taxon>
        <taxon>Synergistales</taxon>
        <taxon>Synergistaceae</taxon>
        <taxon>Thermanaerovibrio</taxon>
    </lineage>
</organism>
<evidence type="ECO:0000256" key="1">
    <source>
        <dbReference type="ARBA" id="ARBA00022741"/>
    </source>
</evidence>
<keyword evidence="4" id="KW-1185">Reference proteome</keyword>
<dbReference type="STRING" id="525903.Taci_0077"/>
<evidence type="ECO:0000313" key="4">
    <source>
        <dbReference type="Proteomes" id="UP000002030"/>
    </source>
</evidence>
<gene>
    <name evidence="3" type="ordered locus">Taci_0077</name>
</gene>
<name>D1B7R4_THEAS</name>